<evidence type="ECO:0000313" key="3">
    <source>
        <dbReference type="Proteomes" id="UP000247150"/>
    </source>
</evidence>
<gene>
    <name evidence="2" type="ORF">DFO73_110153</name>
</gene>
<dbReference type="Proteomes" id="UP000247150">
    <property type="component" value="Unassembled WGS sequence"/>
</dbReference>
<reference evidence="2 3" key="1">
    <citation type="submission" date="2018-05" db="EMBL/GenBank/DDBJ databases">
        <title>Freshwater and sediment microbial communities from various areas in North America, analyzing microbe dynamics in response to fracking.</title>
        <authorList>
            <person name="Lamendella R."/>
        </authorList>
    </citation>
    <scope>NUCLEOTIDE SEQUENCE [LARGE SCALE GENOMIC DNA]</scope>
    <source>
        <strain evidence="2 3">15_TX</strain>
    </source>
</reference>
<feature type="transmembrane region" description="Helical" evidence="1">
    <location>
        <begin position="6"/>
        <end position="22"/>
    </location>
</feature>
<keyword evidence="1" id="KW-1133">Transmembrane helix</keyword>
<keyword evidence="1" id="KW-0472">Membrane</keyword>
<evidence type="ECO:0008006" key="4">
    <source>
        <dbReference type="Google" id="ProtNLM"/>
    </source>
</evidence>
<evidence type="ECO:0000256" key="1">
    <source>
        <dbReference type="SAM" id="Phobius"/>
    </source>
</evidence>
<proteinExistence type="predicted"/>
<dbReference type="AlphaFoldDB" id="A0A2V2ZSC9"/>
<protein>
    <recommendedName>
        <fullName evidence="4">DUF2802 domain-containing protein</fullName>
    </recommendedName>
</protein>
<keyword evidence="1" id="KW-0812">Transmembrane</keyword>
<dbReference type="EMBL" id="QGTW01000010">
    <property type="protein sequence ID" value="PWW26580.1"/>
    <property type="molecule type" value="Genomic_DNA"/>
</dbReference>
<name>A0A2V2ZSC9_9BACI</name>
<accession>A0A2V2ZSC9</accession>
<evidence type="ECO:0000313" key="2">
    <source>
        <dbReference type="EMBL" id="PWW26580.1"/>
    </source>
</evidence>
<comment type="caution">
    <text evidence="2">The sequence shown here is derived from an EMBL/GenBank/DDBJ whole genome shotgun (WGS) entry which is preliminary data.</text>
</comment>
<organism evidence="2 3">
    <name type="scientific">Cytobacillus oceanisediminis</name>
    <dbReference type="NCBI Taxonomy" id="665099"/>
    <lineage>
        <taxon>Bacteria</taxon>
        <taxon>Bacillati</taxon>
        <taxon>Bacillota</taxon>
        <taxon>Bacilli</taxon>
        <taxon>Bacillales</taxon>
        <taxon>Bacillaceae</taxon>
        <taxon>Cytobacillus</taxon>
    </lineage>
</organism>
<dbReference type="RefSeq" id="WP_258309582.1">
    <property type="nucleotide sequence ID" value="NZ_QGTW01000010.1"/>
</dbReference>
<sequence>MEYIMLALLGISIALFFISIFLKDPYKEIREEIDQISIQQIQEMYQIKQKLKVLEEELLLADDSFQPPFPVKSTPPSIEKKEVHEIIKNQVVLLTQQGLSVDQIARQSSLSPQEVKAIQTEMMFRGQSYE</sequence>